<evidence type="ECO:0000259" key="3">
    <source>
        <dbReference type="Pfam" id="PF00899"/>
    </source>
</evidence>
<dbReference type="InterPro" id="IPR035985">
    <property type="entry name" value="Ubiquitin-activating_enz"/>
</dbReference>
<protein>
    <submittedName>
        <fullName evidence="4">Molybdopterin or thiamine biosynthesis adenylyltransferase</fullName>
    </submittedName>
</protein>
<evidence type="ECO:0000256" key="2">
    <source>
        <dbReference type="SAM" id="Phobius"/>
    </source>
</evidence>
<dbReference type="Proteomes" id="UP000199392">
    <property type="component" value="Unassembled WGS sequence"/>
</dbReference>
<keyword evidence="4" id="KW-0808">Transferase</keyword>
<dbReference type="STRING" id="311180.SAMN04488050_11335"/>
<dbReference type="GO" id="GO:0005737">
    <property type="term" value="C:cytoplasm"/>
    <property type="evidence" value="ECO:0007669"/>
    <property type="project" value="TreeGrafter"/>
</dbReference>
<keyword evidence="2" id="KW-1133">Transmembrane helix</keyword>
<dbReference type="GO" id="GO:0008641">
    <property type="term" value="F:ubiquitin-like modifier activating enzyme activity"/>
    <property type="evidence" value="ECO:0007669"/>
    <property type="project" value="InterPro"/>
</dbReference>
<evidence type="ECO:0000256" key="1">
    <source>
        <dbReference type="ARBA" id="ARBA00009919"/>
    </source>
</evidence>
<keyword evidence="4" id="KW-0548">Nucleotidyltransferase</keyword>
<reference evidence="5" key="1">
    <citation type="submission" date="2016-10" db="EMBL/GenBank/DDBJ databases">
        <authorList>
            <person name="Varghese N."/>
            <person name="Submissions S."/>
        </authorList>
    </citation>
    <scope>NUCLEOTIDE SEQUENCE [LARGE SCALE GENOMIC DNA]</scope>
    <source>
        <strain evidence="5">DSM 26894</strain>
    </source>
</reference>
<dbReference type="RefSeq" id="WP_092429159.1">
    <property type="nucleotide sequence ID" value="NZ_FNCL01000013.1"/>
</dbReference>
<organism evidence="4 5">
    <name type="scientific">Alloyangia pacifica</name>
    <dbReference type="NCBI Taxonomy" id="311180"/>
    <lineage>
        <taxon>Bacteria</taxon>
        <taxon>Pseudomonadati</taxon>
        <taxon>Pseudomonadota</taxon>
        <taxon>Alphaproteobacteria</taxon>
        <taxon>Rhodobacterales</taxon>
        <taxon>Roseobacteraceae</taxon>
        <taxon>Alloyangia</taxon>
    </lineage>
</organism>
<dbReference type="InterPro" id="IPR000594">
    <property type="entry name" value="ThiF_NAD_FAD-bd"/>
</dbReference>
<dbReference type="Gene3D" id="3.40.50.720">
    <property type="entry name" value="NAD(P)-binding Rossmann-like Domain"/>
    <property type="match status" value="1"/>
</dbReference>
<dbReference type="SUPFAM" id="SSF69572">
    <property type="entry name" value="Activating enzymes of the ubiquitin-like proteins"/>
    <property type="match status" value="1"/>
</dbReference>
<dbReference type="OrthoDB" id="9804286at2"/>
<evidence type="ECO:0000313" key="4">
    <source>
        <dbReference type="EMBL" id="SFT17709.1"/>
    </source>
</evidence>
<dbReference type="EMBL" id="FOZW01000013">
    <property type="protein sequence ID" value="SFT17709.1"/>
    <property type="molecule type" value="Genomic_DNA"/>
</dbReference>
<keyword evidence="2" id="KW-0472">Membrane</keyword>
<dbReference type="InterPro" id="IPR045886">
    <property type="entry name" value="ThiF/MoeB/HesA"/>
</dbReference>
<evidence type="ECO:0000313" key="5">
    <source>
        <dbReference type="Proteomes" id="UP000199392"/>
    </source>
</evidence>
<dbReference type="PANTHER" id="PTHR10953:SF102">
    <property type="entry name" value="ADENYLYLTRANSFERASE AND SULFURTRANSFERASE MOCS3"/>
    <property type="match status" value="1"/>
</dbReference>
<dbReference type="AlphaFoldDB" id="A0A1I6VVI9"/>
<feature type="transmembrane region" description="Helical" evidence="2">
    <location>
        <begin position="21"/>
        <end position="43"/>
    </location>
</feature>
<dbReference type="FunFam" id="3.40.50.720:FF:000080">
    <property type="entry name" value="Thiazole biosynthesis adenylyltransferase ThiF"/>
    <property type="match status" value="1"/>
</dbReference>
<dbReference type="Pfam" id="PF00899">
    <property type="entry name" value="ThiF"/>
    <property type="match status" value="1"/>
</dbReference>
<proteinExistence type="inferred from homology"/>
<name>A0A1I6VVI9_9RHOB</name>
<dbReference type="PANTHER" id="PTHR10953">
    <property type="entry name" value="UBIQUITIN-ACTIVATING ENZYME E1"/>
    <property type="match status" value="1"/>
</dbReference>
<dbReference type="CDD" id="cd00757">
    <property type="entry name" value="ThiF_MoeB_HesA_family"/>
    <property type="match status" value="1"/>
</dbReference>
<dbReference type="GO" id="GO:0016779">
    <property type="term" value="F:nucleotidyltransferase activity"/>
    <property type="evidence" value="ECO:0007669"/>
    <property type="project" value="UniProtKB-KW"/>
</dbReference>
<keyword evidence="5" id="KW-1185">Reference proteome</keyword>
<accession>A0A1I6VVI9</accession>
<keyword evidence="2" id="KW-0812">Transmembrane</keyword>
<feature type="domain" description="THIF-type NAD/FAD binding fold" evidence="3">
    <location>
        <begin position="4"/>
        <end position="227"/>
    </location>
</feature>
<comment type="similarity">
    <text evidence="1">Belongs to the HesA/MoeB/ThiF family.</text>
</comment>
<sequence length="319" mass="32676">MNRYARQTALPEVGERGQRRLAAARVLVVGAGGLGAPVLPLLAGAGVGRITIVDGDVVSLSNLHRQTLFTQADCDQPKAQVAAERCRAINPGIDVDAVPDRLTPATAPGPVSSADLVLDCADSYAVSYMLSDLCLAAGVPLITASALGLGGYVAGVCGGAPSLRAVFPDAPENGASCATAGVLGPVVGTVGAMQAQMALNLLLGLTPSPLGLLVRYDGLWLRATSFRFDGAAEPEGGFRFLAAAQLCSEDHIVDLRPDGALLHPQAIRRASAAEVATHLPASGTRLALCCATGLRAWRAAERIAETWRGEIVLVAASAS</sequence>
<dbReference type="GO" id="GO:0004792">
    <property type="term" value="F:thiosulfate-cyanide sulfurtransferase activity"/>
    <property type="evidence" value="ECO:0007669"/>
    <property type="project" value="TreeGrafter"/>
</dbReference>
<gene>
    <name evidence="4" type="ORF">SAMN04488050_11335</name>
</gene>